<evidence type="ECO:0000313" key="3">
    <source>
        <dbReference type="EMBL" id="RHZ29795.1"/>
    </source>
</evidence>
<dbReference type="InterPro" id="IPR039421">
    <property type="entry name" value="Type_1_exporter"/>
</dbReference>
<dbReference type="GO" id="GO:0016887">
    <property type="term" value="F:ATP hydrolysis activity"/>
    <property type="evidence" value="ECO:0007669"/>
    <property type="project" value="InterPro"/>
</dbReference>
<dbReference type="GO" id="GO:0005524">
    <property type="term" value="F:ATP binding"/>
    <property type="evidence" value="ECO:0007669"/>
    <property type="project" value="InterPro"/>
</dbReference>
<dbReference type="InterPro" id="IPR027417">
    <property type="entry name" value="P-loop_NTPase"/>
</dbReference>
<dbReference type="Gene3D" id="3.40.50.300">
    <property type="entry name" value="P-loop containing nucleotide triphosphate hydrolases"/>
    <property type="match status" value="1"/>
</dbReference>
<evidence type="ECO:0000313" key="4">
    <source>
        <dbReference type="Proteomes" id="UP000266239"/>
    </source>
</evidence>
<dbReference type="EMBL" id="QUTA01005481">
    <property type="protein sequence ID" value="RHY15552.1"/>
    <property type="molecule type" value="Genomic_DNA"/>
</dbReference>
<organism evidence="2 4">
    <name type="scientific">Aphanomyces astaci</name>
    <name type="common">Crayfish plague agent</name>
    <dbReference type="NCBI Taxonomy" id="112090"/>
    <lineage>
        <taxon>Eukaryota</taxon>
        <taxon>Sar</taxon>
        <taxon>Stramenopiles</taxon>
        <taxon>Oomycota</taxon>
        <taxon>Saprolegniomycetes</taxon>
        <taxon>Saprolegniales</taxon>
        <taxon>Verrucalvaceae</taxon>
        <taxon>Aphanomyces</taxon>
    </lineage>
</organism>
<dbReference type="PANTHER" id="PTHR24221:SF503">
    <property type="entry name" value="MITOCHONDRIAL POTASSIUM CHANNEL ATP-BINDING SUBUNIT"/>
    <property type="match status" value="1"/>
</dbReference>
<protein>
    <recommendedName>
        <fullName evidence="1">ABC transporter domain-containing protein</fullName>
    </recommendedName>
</protein>
<comment type="caution">
    <text evidence="2">The sequence shown here is derived from an EMBL/GenBank/DDBJ whole genome shotgun (WGS) entry which is preliminary data.</text>
</comment>
<feature type="domain" description="ABC transporter" evidence="1">
    <location>
        <begin position="3"/>
        <end position="90"/>
    </location>
</feature>
<evidence type="ECO:0000313" key="2">
    <source>
        <dbReference type="EMBL" id="RHY15552.1"/>
    </source>
</evidence>
<gene>
    <name evidence="2" type="ORF">DYB25_010299</name>
    <name evidence="3" type="ORF">DYB26_008420</name>
</gene>
<feature type="non-terminal residue" evidence="2">
    <location>
        <position position="1"/>
    </location>
</feature>
<reference evidence="4 5" key="1">
    <citation type="submission" date="2018-08" db="EMBL/GenBank/DDBJ databases">
        <title>Aphanomyces genome sequencing and annotation.</title>
        <authorList>
            <person name="Minardi D."/>
            <person name="Oidtmann B."/>
            <person name="Van Der Giezen M."/>
            <person name="Studholme D.J."/>
        </authorList>
    </citation>
    <scope>NUCLEOTIDE SEQUENCE [LARGE SCALE GENOMIC DNA]</scope>
    <source>
        <strain evidence="3 5">FDL457</strain>
        <strain evidence="2 4">Yx</strain>
    </source>
</reference>
<dbReference type="GO" id="GO:0042626">
    <property type="term" value="F:ATPase-coupled transmembrane transporter activity"/>
    <property type="evidence" value="ECO:0007669"/>
    <property type="project" value="TreeGrafter"/>
</dbReference>
<dbReference type="Proteomes" id="UP000286510">
    <property type="component" value="Unassembled WGS sequence"/>
</dbReference>
<dbReference type="Pfam" id="PF00005">
    <property type="entry name" value="ABC_tran"/>
    <property type="match status" value="1"/>
</dbReference>
<dbReference type="Proteomes" id="UP000266239">
    <property type="component" value="Unassembled WGS sequence"/>
</dbReference>
<name>A0A397BAC6_APHAT</name>
<evidence type="ECO:0000259" key="1">
    <source>
        <dbReference type="Pfam" id="PF00005"/>
    </source>
</evidence>
<evidence type="ECO:0000313" key="5">
    <source>
        <dbReference type="Proteomes" id="UP000286510"/>
    </source>
</evidence>
<sequence length="138" mass="15010">VSQEPPLFGATIAQNIAYGVTPGSSVTQAEIEAAAKQANAHDFIMALPDKYETHVGTKGLTLSGGQKQRVAIARALVKNPRILLLDEATSALDHESERLVQDAIDKYGRNGCDWLKWAGLETRDWTTTVLLGPRRTEP</sequence>
<accession>A0A397BAC6</accession>
<dbReference type="InterPro" id="IPR003439">
    <property type="entry name" value="ABC_transporter-like_ATP-bd"/>
</dbReference>
<dbReference type="EMBL" id="QUTF01011117">
    <property type="protein sequence ID" value="RHZ29795.1"/>
    <property type="molecule type" value="Genomic_DNA"/>
</dbReference>
<dbReference type="PANTHER" id="PTHR24221">
    <property type="entry name" value="ATP-BINDING CASSETTE SUB-FAMILY B"/>
    <property type="match status" value="1"/>
</dbReference>
<proteinExistence type="predicted"/>
<dbReference type="SUPFAM" id="SSF52540">
    <property type="entry name" value="P-loop containing nucleoside triphosphate hydrolases"/>
    <property type="match status" value="1"/>
</dbReference>
<dbReference type="AlphaFoldDB" id="A0A397BAC6"/>
<dbReference type="GO" id="GO:0016020">
    <property type="term" value="C:membrane"/>
    <property type="evidence" value="ECO:0007669"/>
    <property type="project" value="TreeGrafter"/>
</dbReference>